<dbReference type="SUPFAM" id="SSF53335">
    <property type="entry name" value="S-adenosyl-L-methionine-dependent methyltransferases"/>
    <property type="match status" value="1"/>
</dbReference>
<dbReference type="RefSeq" id="WP_168055949.1">
    <property type="nucleotide sequence ID" value="NZ_JAAOZT010000007.1"/>
</dbReference>
<dbReference type="PANTHER" id="PTHR43861">
    <property type="entry name" value="TRANS-ACONITATE 2-METHYLTRANSFERASE-RELATED"/>
    <property type="match status" value="1"/>
</dbReference>
<dbReference type="InterPro" id="IPR041698">
    <property type="entry name" value="Methyltransf_25"/>
</dbReference>
<evidence type="ECO:0000313" key="4">
    <source>
        <dbReference type="Proteomes" id="UP000571084"/>
    </source>
</evidence>
<dbReference type="GO" id="GO:0008168">
    <property type="term" value="F:methyltransferase activity"/>
    <property type="evidence" value="ECO:0007669"/>
    <property type="project" value="UniProtKB-KW"/>
</dbReference>
<keyword evidence="3" id="KW-0489">Methyltransferase</keyword>
<dbReference type="AlphaFoldDB" id="A0A840RV54"/>
<feature type="domain" description="Methyltransferase" evidence="2">
    <location>
        <begin position="46"/>
        <end position="134"/>
    </location>
</feature>
<dbReference type="CDD" id="cd02440">
    <property type="entry name" value="AdoMet_MTases"/>
    <property type="match status" value="1"/>
</dbReference>
<name>A0A840RV54_9BURK</name>
<dbReference type="Gene3D" id="3.40.50.150">
    <property type="entry name" value="Vaccinia Virus protein VP39"/>
    <property type="match status" value="1"/>
</dbReference>
<dbReference type="GO" id="GO:0032259">
    <property type="term" value="P:methylation"/>
    <property type="evidence" value="ECO:0007669"/>
    <property type="project" value="UniProtKB-KW"/>
</dbReference>
<protein>
    <submittedName>
        <fullName evidence="3">SAM-dependent methyltransferase</fullName>
    </submittedName>
</protein>
<comment type="caution">
    <text evidence="3">The sequence shown here is derived from an EMBL/GenBank/DDBJ whole genome shotgun (WGS) entry which is preliminary data.</text>
</comment>
<reference evidence="3 4" key="1">
    <citation type="submission" date="2020-08" db="EMBL/GenBank/DDBJ databases">
        <title>Genomic Encyclopedia of Type Strains, Phase IV (KMG-IV): sequencing the most valuable type-strain genomes for metagenomic binning, comparative biology and taxonomic classification.</title>
        <authorList>
            <person name="Goeker M."/>
        </authorList>
    </citation>
    <scope>NUCLEOTIDE SEQUENCE [LARGE SCALE GENOMIC DNA]</scope>
    <source>
        <strain evidence="3 4">DSM 23240</strain>
    </source>
</reference>
<keyword evidence="4" id="KW-1185">Reference proteome</keyword>
<organism evidence="3 4">
    <name type="scientific">Glaciimonas immobilis</name>
    <dbReference type="NCBI Taxonomy" id="728004"/>
    <lineage>
        <taxon>Bacteria</taxon>
        <taxon>Pseudomonadati</taxon>
        <taxon>Pseudomonadota</taxon>
        <taxon>Betaproteobacteria</taxon>
        <taxon>Burkholderiales</taxon>
        <taxon>Oxalobacteraceae</taxon>
        <taxon>Glaciimonas</taxon>
    </lineage>
</organism>
<evidence type="ECO:0000259" key="2">
    <source>
        <dbReference type="Pfam" id="PF13649"/>
    </source>
</evidence>
<dbReference type="Proteomes" id="UP000571084">
    <property type="component" value="Unassembled WGS sequence"/>
</dbReference>
<evidence type="ECO:0000313" key="3">
    <source>
        <dbReference type="EMBL" id="MBB5200554.1"/>
    </source>
</evidence>
<dbReference type="Pfam" id="PF13649">
    <property type="entry name" value="Methyltransf_25"/>
    <property type="match status" value="1"/>
</dbReference>
<keyword evidence="1 3" id="KW-0808">Transferase</keyword>
<gene>
    <name evidence="3" type="ORF">HNR39_002396</name>
</gene>
<dbReference type="EMBL" id="JACHHQ010000005">
    <property type="protein sequence ID" value="MBB5200554.1"/>
    <property type="molecule type" value="Genomic_DNA"/>
</dbReference>
<evidence type="ECO:0000256" key="1">
    <source>
        <dbReference type="ARBA" id="ARBA00022679"/>
    </source>
</evidence>
<dbReference type="InterPro" id="IPR029063">
    <property type="entry name" value="SAM-dependent_MTases_sf"/>
</dbReference>
<proteinExistence type="predicted"/>
<sequence>MLKKDMAEYYAKRAATYEEIYTRPEREDELVTLQVRVQELLQGHDVLELGCGTGFWTKELAASAKSVTATDINPDVMKLAQAKGFPADKVRFAVADALNLQLDRPYTAVFFGFLWSHIAREDQNRFLLHLRERVGPNTFMVMLDNSYVEGSSTTIARTDLLGNTFQHRRLPGDPHGDRYEILKNFPSDSNLRKRLASDTRDLRILRMEHYWLLNCRLK</sequence>
<accession>A0A840RV54</accession>